<dbReference type="Gene3D" id="1.25.40.10">
    <property type="entry name" value="Tetratricopeptide repeat domain"/>
    <property type="match status" value="2"/>
</dbReference>
<evidence type="ECO:0000313" key="10">
    <source>
        <dbReference type="EMBL" id="MEP0945601.1"/>
    </source>
</evidence>
<evidence type="ECO:0000256" key="6">
    <source>
        <dbReference type="ARBA" id="ARBA00023136"/>
    </source>
</evidence>
<evidence type="ECO:0000256" key="7">
    <source>
        <dbReference type="PROSITE-ProRule" id="PRU00339"/>
    </source>
</evidence>
<feature type="transmembrane region" description="Helical" evidence="9">
    <location>
        <begin position="339"/>
        <end position="361"/>
    </location>
</feature>
<dbReference type="SUPFAM" id="SSF48452">
    <property type="entry name" value="TPR-like"/>
    <property type="match status" value="1"/>
</dbReference>
<dbReference type="InterPro" id="IPR007593">
    <property type="entry name" value="CD225/Dispanin_fam"/>
</dbReference>
<keyword evidence="4 7" id="KW-0802">TPR repeat</keyword>
<keyword evidence="2 9" id="KW-0812">Transmembrane</keyword>
<dbReference type="Proteomes" id="UP001482513">
    <property type="component" value="Unassembled WGS sequence"/>
</dbReference>
<reference evidence="10 11" key="1">
    <citation type="submission" date="2022-04" db="EMBL/GenBank/DDBJ databases">
        <title>Positive selection, recombination, and allopatry shape intraspecific diversity of widespread and dominant cyanobacteria.</title>
        <authorList>
            <person name="Wei J."/>
            <person name="Shu W."/>
            <person name="Hu C."/>
        </authorList>
    </citation>
    <scope>NUCLEOTIDE SEQUENCE [LARGE SCALE GENOMIC DNA]</scope>
    <source>
        <strain evidence="10 11">DQ-A4</strain>
    </source>
</reference>
<dbReference type="PROSITE" id="PS50005">
    <property type="entry name" value="TPR"/>
    <property type="match status" value="3"/>
</dbReference>
<evidence type="ECO:0000256" key="2">
    <source>
        <dbReference type="ARBA" id="ARBA00022692"/>
    </source>
</evidence>
<feature type="region of interest" description="Disordered" evidence="8">
    <location>
        <begin position="371"/>
        <end position="390"/>
    </location>
</feature>
<organism evidence="10 11">
    <name type="scientific">Leptolyngbya subtilissima DQ-A4</name>
    <dbReference type="NCBI Taxonomy" id="2933933"/>
    <lineage>
        <taxon>Bacteria</taxon>
        <taxon>Bacillati</taxon>
        <taxon>Cyanobacteriota</taxon>
        <taxon>Cyanophyceae</taxon>
        <taxon>Leptolyngbyales</taxon>
        <taxon>Leptolyngbyaceae</taxon>
        <taxon>Leptolyngbya group</taxon>
        <taxon>Leptolyngbya</taxon>
    </lineage>
</organism>
<evidence type="ECO:0000256" key="5">
    <source>
        <dbReference type="ARBA" id="ARBA00022989"/>
    </source>
</evidence>
<evidence type="ECO:0000256" key="9">
    <source>
        <dbReference type="SAM" id="Phobius"/>
    </source>
</evidence>
<feature type="transmembrane region" description="Helical" evidence="9">
    <location>
        <begin position="296"/>
        <end position="318"/>
    </location>
</feature>
<feature type="repeat" description="TPR" evidence="7">
    <location>
        <begin position="116"/>
        <end position="149"/>
    </location>
</feature>
<dbReference type="Pfam" id="PF13432">
    <property type="entry name" value="TPR_16"/>
    <property type="match status" value="2"/>
</dbReference>
<dbReference type="RefSeq" id="WP_190698589.1">
    <property type="nucleotide sequence ID" value="NZ_JAMPKX010000001.1"/>
</dbReference>
<dbReference type="InterPro" id="IPR050498">
    <property type="entry name" value="Ycf3"/>
</dbReference>
<evidence type="ECO:0000256" key="3">
    <source>
        <dbReference type="ARBA" id="ARBA00022737"/>
    </source>
</evidence>
<dbReference type="PANTHER" id="PTHR44858:SF1">
    <property type="entry name" value="UDP-N-ACETYLGLUCOSAMINE--PEPTIDE N-ACETYLGLUCOSAMINYLTRANSFERASE SPINDLY-RELATED"/>
    <property type="match status" value="1"/>
</dbReference>
<keyword evidence="5 9" id="KW-1133">Transmembrane helix</keyword>
<evidence type="ECO:0000256" key="8">
    <source>
        <dbReference type="SAM" id="MobiDB-lite"/>
    </source>
</evidence>
<accession>A0ABV0JZC3</accession>
<dbReference type="SMART" id="SM00028">
    <property type="entry name" value="TPR"/>
    <property type="match status" value="4"/>
</dbReference>
<feature type="repeat" description="TPR" evidence="7">
    <location>
        <begin position="48"/>
        <end position="81"/>
    </location>
</feature>
<proteinExistence type="predicted"/>
<keyword evidence="3" id="KW-0677">Repeat</keyword>
<keyword evidence="6 9" id="KW-0472">Membrane</keyword>
<comment type="caution">
    <text evidence="10">The sequence shown here is derived from an EMBL/GenBank/DDBJ whole genome shotgun (WGS) entry which is preliminary data.</text>
</comment>
<dbReference type="InterPro" id="IPR019734">
    <property type="entry name" value="TPR_rpt"/>
</dbReference>
<evidence type="ECO:0000313" key="11">
    <source>
        <dbReference type="Proteomes" id="UP001482513"/>
    </source>
</evidence>
<protein>
    <submittedName>
        <fullName evidence="10">Tetratricopeptide repeat protein</fullName>
    </submittedName>
</protein>
<dbReference type="EMBL" id="JAMPKX010000001">
    <property type="protein sequence ID" value="MEP0945601.1"/>
    <property type="molecule type" value="Genomic_DNA"/>
</dbReference>
<name>A0ABV0JZC3_9CYAN</name>
<dbReference type="PANTHER" id="PTHR44858">
    <property type="entry name" value="TETRATRICOPEPTIDE REPEAT PROTEIN 6"/>
    <property type="match status" value="1"/>
</dbReference>
<evidence type="ECO:0000256" key="4">
    <source>
        <dbReference type="ARBA" id="ARBA00022803"/>
    </source>
</evidence>
<comment type="subcellular location">
    <subcellularLocation>
        <location evidence="1">Membrane</location>
    </subcellularLocation>
</comment>
<evidence type="ECO:0000256" key="1">
    <source>
        <dbReference type="ARBA" id="ARBA00004370"/>
    </source>
</evidence>
<dbReference type="Pfam" id="PF04505">
    <property type="entry name" value="CD225"/>
    <property type="match status" value="1"/>
</dbReference>
<gene>
    <name evidence="10" type="ORF">NC992_01825</name>
</gene>
<keyword evidence="11" id="KW-1185">Reference proteome</keyword>
<feature type="repeat" description="TPR" evidence="7">
    <location>
        <begin position="82"/>
        <end position="115"/>
    </location>
</feature>
<sequence>MGLYLTPWLRRQQARYRHRQALTQMRKGNIEVALTVLPQALDHSPCPADIHIELGKAYWQIEDTGAALEHFSAAIALDPANVRAYGNRGLLHCQQGRDDLALADWQQALQHQPGHALIHYNRGLLYFRQQDYVAALADFDAAIAANPNLAEAYLHRGHVHEQLGQTIAAAHDWELALCNDLNLDQARLKLHHLQQVHRDRALSQRLQAELGLKQVVVEAEYLDDRFRIQIHRPVGVGLNYFTLPDQIRALLISWQMDDIHSFDLTGQVQGQPVVEWRGHYKVFQGQPCPPARWHRVLLTAFVIFPPLGIPALACAMNLRQAYQQGDYLSALRASKTIQGLCRAGSVISLTLVTMLMGYWSYQHLYSPPEASAAPAELTSPKSPAPAEADN</sequence>
<dbReference type="InterPro" id="IPR011990">
    <property type="entry name" value="TPR-like_helical_dom_sf"/>
</dbReference>